<dbReference type="Pfam" id="PF13563">
    <property type="entry name" value="2_5_RNA_ligase2"/>
    <property type="match status" value="1"/>
</dbReference>
<protein>
    <submittedName>
        <fullName evidence="1">2'-5' RNA ligase</fullName>
    </submittedName>
</protein>
<keyword evidence="1" id="KW-0436">Ligase</keyword>
<gene>
    <name evidence="1" type="ORF">MA47_08190</name>
</gene>
<accession>A0A0A2DND0</accession>
<keyword evidence="2" id="KW-1185">Reference proteome</keyword>
<dbReference type="SUPFAM" id="SSF55144">
    <property type="entry name" value="LigT-like"/>
    <property type="match status" value="1"/>
</dbReference>
<comment type="caution">
    <text evidence="1">The sequence shown here is derived from an EMBL/GenBank/DDBJ whole genome shotgun (WGS) entry which is preliminary data.</text>
</comment>
<name>A0A0A2DND0_9CORY</name>
<sequence length="169" mass="18841">MSVRSPENILLYLPPEQEAQVRAVFADLAKLGLPQQFQRPHITITFAQSMSTEAVQVAAQLLPEVIPAEFTRAGTVIFGTRSKQTVTWLLETSDEMHHVAREISAANPDGRGKQWIPHLTVGLRIPRAQVPEYVAGLEKVTPTRFKQLTAARAGWWRPSVQEYTALAES</sequence>
<proteinExistence type="predicted"/>
<dbReference type="GO" id="GO:0016874">
    <property type="term" value="F:ligase activity"/>
    <property type="evidence" value="ECO:0007669"/>
    <property type="project" value="UniProtKB-KW"/>
</dbReference>
<reference evidence="1 2" key="1">
    <citation type="submission" date="2014-10" db="EMBL/GenBank/DDBJ databases">
        <title>Whole Genome sequence of Corynebacterium auriscanis strain CIP 106629.</title>
        <authorList>
            <person name="Hassan S.S."/>
            <person name="Jamal S.B."/>
            <person name="Tiwari S."/>
            <person name="Oliveira L.D.C."/>
            <person name="Souza F."/>
            <person name="Mariano D.C."/>
            <person name="Almeida S."/>
            <person name="Dorella F."/>
            <person name="Pereira F."/>
            <person name="Carvalho A."/>
            <person name="Leal C.A."/>
            <person name="Soares S.D.C."/>
            <person name="Figueiredo H.C."/>
            <person name="Silva A."/>
            <person name="Azevedo V.A."/>
        </authorList>
    </citation>
    <scope>NUCLEOTIDE SEQUENCE [LARGE SCALE GENOMIC DNA]</scope>
    <source>
        <strain evidence="1 2">CIP 106629</strain>
    </source>
</reference>
<dbReference type="InterPro" id="IPR009097">
    <property type="entry name" value="Cyclic_Pdiesterase"/>
</dbReference>
<evidence type="ECO:0000313" key="2">
    <source>
        <dbReference type="Proteomes" id="UP000030145"/>
    </source>
</evidence>
<dbReference type="EMBL" id="JRVJ01000015">
    <property type="protein sequence ID" value="KGM18376.1"/>
    <property type="molecule type" value="Genomic_DNA"/>
</dbReference>
<organism evidence="1 2">
    <name type="scientific">Corynebacterium auriscanis</name>
    <dbReference type="NCBI Taxonomy" id="99807"/>
    <lineage>
        <taxon>Bacteria</taxon>
        <taxon>Bacillati</taxon>
        <taxon>Actinomycetota</taxon>
        <taxon>Actinomycetes</taxon>
        <taxon>Mycobacteriales</taxon>
        <taxon>Corynebacteriaceae</taxon>
        <taxon>Corynebacterium</taxon>
    </lineage>
</organism>
<dbReference type="Gene3D" id="3.90.1140.10">
    <property type="entry name" value="Cyclic phosphodiesterase"/>
    <property type="match status" value="1"/>
</dbReference>
<evidence type="ECO:0000313" key="1">
    <source>
        <dbReference type="EMBL" id="KGM18376.1"/>
    </source>
</evidence>
<dbReference type="Proteomes" id="UP000030145">
    <property type="component" value="Unassembled WGS sequence"/>
</dbReference>
<dbReference type="AlphaFoldDB" id="A0A0A2DND0"/>